<accession>A0AAU2K0G6</accession>
<evidence type="ECO:0000313" key="1">
    <source>
        <dbReference type="EMBL" id="WTU77572.1"/>
    </source>
</evidence>
<dbReference type="Pfam" id="PF12900">
    <property type="entry name" value="Pyridox_ox_2"/>
    <property type="match status" value="1"/>
</dbReference>
<name>A0AAU2K0G6_9ACTN</name>
<organism evidence="1">
    <name type="scientific">Streptomyces sp. NBC_00049</name>
    <dbReference type="NCBI Taxonomy" id="2903617"/>
    <lineage>
        <taxon>Bacteria</taxon>
        <taxon>Bacillati</taxon>
        <taxon>Actinomycetota</taxon>
        <taxon>Actinomycetes</taxon>
        <taxon>Kitasatosporales</taxon>
        <taxon>Streptomycetaceae</taxon>
        <taxon>Streptomyces</taxon>
    </lineage>
</organism>
<gene>
    <name evidence="1" type="ORF">OG327_31945</name>
</gene>
<dbReference type="InterPro" id="IPR012349">
    <property type="entry name" value="Split_barrel_FMN-bd"/>
</dbReference>
<dbReference type="EMBL" id="CP108264">
    <property type="protein sequence ID" value="WTU77572.1"/>
    <property type="molecule type" value="Genomic_DNA"/>
</dbReference>
<sequence>MTVPADLNLTDMSGAEVLWLLEGASHGRPLYRGRLVYVRREQAVIRPATHVMACGRLVVRAPVQTSAVAGRTVLTYQVDQIHPRTGTGWTLTVHGPAEVITDTDETAHYRRILPGMAYGPHDTLLRLHPQALTGHRLTPVEER</sequence>
<dbReference type="SUPFAM" id="SSF50475">
    <property type="entry name" value="FMN-binding split barrel"/>
    <property type="match status" value="1"/>
</dbReference>
<reference evidence="1" key="1">
    <citation type="submission" date="2022-10" db="EMBL/GenBank/DDBJ databases">
        <title>The complete genomes of actinobacterial strains from the NBC collection.</title>
        <authorList>
            <person name="Joergensen T.S."/>
            <person name="Alvarez Arevalo M."/>
            <person name="Sterndorff E.B."/>
            <person name="Faurdal D."/>
            <person name="Vuksanovic O."/>
            <person name="Mourched A.-S."/>
            <person name="Charusanti P."/>
            <person name="Shaw S."/>
            <person name="Blin K."/>
            <person name="Weber T."/>
        </authorList>
    </citation>
    <scope>NUCLEOTIDE SEQUENCE</scope>
    <source>
        <strain evidence="1">NBC_00049</strain>
    </source>
</reference>
<dbReference type="Gene3D" id="2.30.110.10">
    <property type="entry name" value="Electron Transport, Fmn-binding Protein, Chain A"/>
    <property type="match status" value="1"/>
</dbReference>
<dbReference type="AlphaFoldDB" id="A0AAU2K0G6"/>
<protein>
    <submittedName>
        <fullName evidence="1">Pyridoxamine 5'-phosphate oxidase family protein</fullName>
    </submittedName>
</protein>
<dbReference type="InterPro" id="IPR024747">
    <property type="entry name" value="Pyridox_Oxase-rel"/>
</dbReference>
<proteinExistence type="predicted"/>